<dbReference type="InterPro" id="IPR051081">
    <property type="entry name" value="HTH_MetalResp_TranReg"/>
</dbReference>
<keyword evidence="2" id="KW-0238">DNA-binding</keyword>
<dbReference type="InterPro" id="IPR001845">
    <property type="entry name" value="HTH_ArsR_DNA-bd_dom"/>
</dbReference>
<dbReference type="Gene3D" id="1.10.10.10">
    <property type="entry name" value="Winged helix-like DNA-binding domain superfamily/Winged helix DNA-binding domain"/>
    <property type="match status" value="1"/>
</dbReference>
<dbReference type="AlphaFoldDB" id="A0A564ZM91"/>
<sequence>MVLLMPKDLTRAARWFHALSDATRLQIIERLSDGEQCVCDLTDMLATPQPLLSFHLKTLKDAGMLTDRREGRWVYYSLRPQAIEELERFIGSLKPRGRGLRVSLKRCE</sequence>
<proteinExistence type="predicted"/>
<evidence type="ECO:0000256" key="3">
    <source>
        <dbReference type="ARBA" id="ARBA00023163"/>
    </source>
</evidence>
<keyword evidence="6" id="KW-1185">Reference proteome</keyword>
<evidence type="ECO:0000256" key="2">
    <source>
        <dbReference type="ARBA" id="ARBA00023125"/>
    </source>
</evidence>
<gene>
    <name evidence="5" type="ORF">MELA_02853</name>
</gene>
<dbReference type="PANTHER" id="PTHR33154">
    <property type="entry name" value="TRANSCRIPTIONAL REGULATOR, ARSR FAMILY"/>
    <property type="match status" value="1"/>
</dbReference>
<dbReference type="PRINTS" id="PR00778">
    <property type="entry name" value="HTHARSR"/>
</dbReference>
<evidence type="ECO:0000313" key="5">
    <source>
        <dbReference type="EMBL" id="VUZ86450.1"/>
    </source>
</evidence>
<keyword evidence="1" id="KW-0805">Transcription regulation</keyword>
<dbReference type="SUPFAM" id="SSF46785">
    <property type="entry name" value="Winged helix' DNA-binding domain"/>
    <property type="match status" value="1"/>
</dbReference>
<evidence type="ECO:0000313" key="6">
    <source>
        <dbReference type="Proteomes" id="UP000334340"/>
    </source>
</evidence>
<evidence type="ECO:0000259" key="4">
    <source>
        <dbReference type="PROSITE" id="PS50987"/>
    </source>
</evidence>
<dbReference type="InterPro" id="IPR036388">
    <property type="entry name" value="WH-like_DNA-bd_sf"/>
</dbReference>
<reference evidence="5 6" key="1">
    <citation type="submission" date="2019-07" db="EMBL/GenBank/DDBJ databases">
        <authorList>
            <person name="Cremers G."/>
        </authorList>
    </citation>
    <scope>NUCLEOTIDE SEQUENCE [LARGE SCALE GENOMIC DNA]</scope>
</reference>
<dbReference type="CDD" id="cd00090">
    <property type="entry name" value="HTH_ARSR"/>
    <property type="match status" value="1"/>
</dbReference>
<dbReference type="GO" id="GO:0003677">
    <property type="term" value="F:DNA binding"/>
    <property type="evidence" value="ECO:0007669"/>
    <property type="project" value="UniProtKB-KW"/>
</dbReference>
<dbReference type="InterPro" id="IPR011991">
    <property type="entry name" value="ArsR-like_HTH"/>
</dbReference>
<dbReference type="PANTHER" id="PTHR33154:SF18">
    <property type="entry name" value="ARSENICAL RESISTANCE OPERON REPRESSOR"/>
    <property type="match status" value="1"/>
</dbReference>
<dbReference type="Proteomes" id="UP000334340">
    <property type="component" value="Unassembled WGS sequence"/>
</dbReference>
<protein>
    <submittedName>
        <fullName evidence="5">ArsR family transcriptional regulator</fullName>
    </submittedName>
</protein>
<dbReference type="SMART" id="SM00418">
    <property type="entry name" value="HTH_ARSR"/>
    <property type="match status" value="1"/>
</dbReference>
<dbReference type="NCBIfam" id="NF033788">
    <property type="entry name" value="HTH_metalloreg"/>
    <property type="match status" value="1"/>
</dbReference>
<feature type="domain" description="HTH arsR-type" evidence="4">
    <location>
        <begin position="4"/>
        <end position="98"/>
    </location>
</feature>
<evidence type="ECO:0000256" key="1">
    <source>
        <dbReference type="ARBA" id="ARBA00023015"/>
    </source>
</evidence>
<dbReference type="InterPro" id="IPR036390">
    <property type="entry name" value="WH_DNA-bd_sf"/>
</dbReference>
<accession>A0A564ZM91</accession>
<name>A0A564ZM91_9BACT</name>
<keyword evidence="3" id="KW-0804">Transcription</keyword>
<dbReference type="PROSITE" id="PS50987">
    <property type="entry name" value="HTH_ARSR_2"/>
    <property type="match status" value="1"/>
</dbReference>
<dbReference type="EMBL" id="CABIKM010000056">
    <property type="protein sequence ID" value="VUZ86450.1"/>
    <property type="molecule type" value="Genomic_DNA"/>
</dbReference>
<dbReference type="GO" id="GO:0003700">
    <property type="term" value="F:DNA-binding transcription factor activity"/>
    <property type="evidence" value="ECO:0007669"/>
    <property type="project" value="InterPro"/>
</dbReference>
<organism evidence="5 6">
    <name type="scientific">Candidatus Methylomirabilis lanthanidiphila</name>
    <dbReference type="NCBI Taxonomy" id="2211376"/>
    <lineage>
        <taxon>Bacteria</taxon>
        <taxon>Candidatus Methylomirabilota</taxon>
        <taxon>Candidatus Methylomirabilia</taxon>
        <taxon>Candidatus Methylomirabilales</taxon>
        <taxon>Candidatus Methylomirabilaceae</taxon>
        <taxon>Candidatus Methylomirabilis</taxon>
    </lineage>
</organism>
<dbReference type="Pfam" id="PF01022">
    <property type="entry name" value="HTH_5"/>
    <property type="match status" value="1"/>
</dbReference>